<dbReference type="Proteomes" id="UP001174934">
    <property type="component" value="Unassembled WGS sequence"/>
</dbReference>
<evidence type="ECO:0000313" key="3">
    <source>
        <dbReference type="Proteomes" id="UP001174934"/>
    </source>
</evidence>
<keyword evidence="1" id="KW-1133">Transmembrane helix</keyword>
<keyword evidence="1" id="KW-0472">Membrane</keyword>
<keyword evidence="3" id="KW-1185">Reference proteome</keyword>
<reference evidence="2" key="1">
    <citation type="submission" date="2023-06" db="EMBL/GenBank/DDBJ databases">
        <title>Genome-scale phylogeny and comparative genomics of the fungal order Sordariales.</title>
        <authorList>
            <consortium name="Lawrence Berkeley National Laboratory"/>
            <person name="Hensen N."/>
            <person name="Bonometti L."/>
            <person name="Westerberg I."/>
            <person name="Brannstrom I.O."/>
            <person name="Guillou S."/>
            <person name="Cros-Aarteil S."/>
            <person name="Calhoun S."/>
            <person name="Haridas S."/>
            <person name="Kuo A."/>
            <person name="Mondo S."/>
            <person name="Pangilinan J."/>
            <person name="Riley R."/>
            <person name="LaButti K."/>
            <person name="Andreopoulos B."/>
            <person name="Lipzen A."/>
            <person name="Chen C."/>
            <person name="Yanf M."/>
            <person name="Daum C."/>
            <person name="Ng V."/>
            <person name="Clum A."/>
            <person name="Steindorff A."/>
            <person name="Ohm R."/>
            <person name="Martin F."/>
            <person name="Silar P."/>
            <person name="Natvig D."/>
            <person name="Lalanne C."/>
            <person name="Gautier V."/>
            <person name="Ament-velasquez S.L."/>
            <person name="Kruys A."/>
            <person name="Hutchinson M.I."/>
            <person name="Powell A.J."/>
            <person name="Barry K."/>
            <person name="Miller A.N."/>
            <person name="Grigoriev I.V."/>
            <person name="Debuchy R."/>
            <person name="Gladieux P."/>
            <person name="Thoren M.H."/>
            <person name="Johannesson H."/>
        </authorList>
    </citation>
    <scope>NUCLEOTIDE SEQUENCE</scope>
    <source>
        <strain evidence="2">SMH3391-2</strain>
    </source>
</reference>
<protein>
    <submittedName>
        <fullName evidence="2">Uncharacterized protein</fullName>
    </submittedName>
</protein>
<proteinExistence type="predicted"/>
<evidence type="ECO:0000313" key="2">
    <source>
        <dbReference type="EMBL" id="KAK0612319.1"/>
    </source>
</evidence>
<accession>A0AA39TM50</accession>
<organism evidence="2 3">
    <name type="scientific">Bombardia bombarda</name>
    <dbReference type="NCBI Taxonomy" id="252184"/>
    <lineage>
        <taxon>Eukaryota</taxon>
        <taxon>Fungi</taxon>
        <taxon>Dikarya</taxon>
        <taxon>Ascomycota</taxon>
        <taxon>Pezizomycotina</taxon>
        <taxon>Sordariomycetes</taxon>
        <taxon>Sordariomycetidae</taxon>
        <taxon>Sordariales</taxon>
        <taxon>Lasiosphaeriaceae</taxon>
        <taxon>Bombardia</taxon>
    </lineage>
</organism>
<comment type="caution">
    <text evidence="2">The sequence shown here is derived from an EMBL/GenBank/DDBJ whole genome shotgun (WGS) entry which is preliminary data.</text>
</comment>
<evidence type="ECO:0000256" key="1">
    <source>
        <dbReference type="SAM" id="Phobius"/>
    </source>
</evidence>
<dbReference type="EMBL" id="JAULSR010000009">
    <property type="protein sequence ID" value="KAK0612319.1"/>
    <property type="molecule type" value="Genomic_DNA"/>
</dbReference>
<name>A0AA39TM50_9PEZI</name>
<dbReference type="AlphaFoldDB" id="A0AA39TM50"/>
<feature type="transmembrane region" description="Helical" evidence="1">
    <location>
        <begin position="25"/>
        <end position="44"/>
    </location>
</feature>
<keyword evidence="1" id="KW-0812">Transmembrane</keyword>
<sequence>MEWNHGTVDGTVFSFPSHIIPQETYPAFLLMLTQGGFGLGCLFLRINSCLPENP</sequence>
<gene>
    <name evidence="2" type="ORF">B0T17DRAFT_543259</name>
</gene>